<dbReference type="GeneID" id="106749154"/>
<keyword evidence="6 10" id="KW-1133">Transmembrane helix</keyword>
<dbReference type="Proteomes" id="UP000515204">
    <property type="component" value="Unplaced"/>
</dbReference>
<keyword evidence="9 10" id="KW-0807">Transducer</keyword>
<dbReference type="Pfam" id="PF02949">
    <property type="entry name" value="7tm_6"/>
    <property type="match status" value="2"/>
</dbReference>
<evidence type="ECO:0000256" key="1">
    <source>
        <dbReference type="ARBA" id="ARBA00004651"/>
    </source>
</evidence>
<comment type="subcellular location">
    <subcellularLocation>
        <location evidence="1 10">Cell membrane</location>
        <topology evidence="1 10">Multi-pass membrane protein</topology>
    </subcellularLocation>
</comment>
<dbReference type="RefSeq" id="XP_014483801.1">
    <property type="nucleotide sequence ID" value="XM_014628315.1"/>
</dbReference>
<sequence length="445" mass="50792">MVITSTISPSLEYSLRILGIWPGMTNVAVNRLFYMSTWFVKYWPLWTLIGVIGIVHQVEGNNNTSRPFPIKIKFPFEVEQSPIYELLVVIVSVHVMLNMFTVTIVNVLIFTLVLHASGQIDIVCQDLQATSGKTPYYGSSVNTIKILIERHNKIIKFSGNLDKLFSSMALIQVFLDTLVNSFLGFVVMTSFHNDADVGLIKPIFAYMVITTEIFIFCFAGEYLSHKSKLLTDAAYNSLWYNMSPSQGKNMLLVIMRSQKKLTLTAGEMVDLSLETFTSYFQYHYVFTHFKIDNIQNLADSLPPTLDYSLTIVKMIMIWKNRRVVREILAAMDTDWRECVNFDQYLQVMTAKASISHFCSNAMLILYTVISVLYLLGDYAVGIVHQADNDNDTSRPFPIKIIFPFETEQSPNYELLVVILFLHVMLNTFTVTIVNALIFTLVCLYS</sequence>
<evidence type="ECO:0000256" key="7">
    <source>
        <dbReference type="ARBA" id="ARBA00023136"/>
    </source>
</evidence>
<dbReference type="PANTHER" id="PTHR21137:SF35">
    <property type="entry name" value="ODORANT RECEPTOR 19A-RELATED"/>
    <property type="match status" value="1"/>
</dbReference>
<evidence type="ECO:0000256" key="2">
    <source>
        <dbReference type="ARBA" id="ARBA00022475"/>
    </source>
</evidence>
<feature type="transmembrane region" description="Helical" evidence="10">
    <location>
        <begin position="357"/>
        <end position="375"/>
    </location>
</feature>
<evidence type="ECO:0000256" key="8">
    <source>
        <dbReference type="ARBA" id="ARBA00023170"/>
    </source>
</evidence>
<evidence type="ECO:0000313" key="12">
    <source>
        <dbReference type="RefSeq" id="XP_014483801.1"/>
    </source>
</evidence>
<dbReference type="GO" id="GO:0005549">
    <property type="term" value="F:odorant binding"/>
    <property type="evidence" value="ECO:0007669"/>
    <property type="project" value="InterPro"/>
</dbReference>
<evidence type="ECO:0000256" key="3">
    <source>
        <dbReference type="ARBA" id="ARBA00022606"/>
    </source>
</evidence>
<dbReference type="InterPro" id="IPR004117">
    <property type="entry name" value="7tm6_olfct_rcpt"/>
</dbReference>
<dbReference type="GO" id="GO:0007165">
    <property type="term" value="P:signal transduction"/>
    <property type="evidence" value="ECO:0007669"/>
    <property type="project" value="UniProtKB-KW"/>
</dbReference>
<keyword evidence="8 10" id="KW-0675">Receptor</keyword>
<protein>
    <recommendedName>
        <fullName evidence="10">Odorant receptor</fullName>
    </recommendedName>
</protein>
<proteinExistence type="inferred from homology"/>
<name>A0A6P3XZ39_DINQU</name>
<comment type="similarity">
    <text evidence="10">Belongs to the insect chemoreceptor superfamily. Heteromeric odorant receptor channel (TC 1.A.69) family.</text>
</comment>
<keyword evidence="2" id="KW-1003">Cell membrane</keyword>
<reference evidence="12" key="1">
    <citation type="submission" date="2025-08" db="UniProtKB">
        <authorList>
            <consortium name="RefSeq"/>
        </authorList>
    </citation>
    <scope>IDENTIFICATION</scope>
</reference>
<evidence type="ECO:0000256" key="6">
    <source>
        <dbReference type="ARBA" id="ARBA00022989"/>
    </source>
</evidence>
<keyword evidence="3 10" id="KW-0716">Sensory transduction</keyword>
<keyword evidence="11" id="KW-1185">Reference proteome</keyword>
<dbReference type="KEGG" id="dqu:106749154"/>
<dbReference type="PANTHER" id="PTHR21137">
    <property type="entry name" value="ODORANT RECEPTOR"/>
    <property type="match status" value="1"/>
</dbReference>
<evidence type="ECO:0000256" key="10">
    <source>
        <dbReference type="RuleBase" id="RU351113"/>
    </source>
</evidence>
<keyword evidence="7 10" id="KW-0472">Membrane</keyword>
<comment type="caution">
    <text evidence="10">Lacks conserved residue(s) required for the propagation of feature annotation.</text>
</comment>
<feature type="transmembrane region" description="Helical" evidence="10">
    <location>
        <begin position="203"/>
        <end position="223"/>
    </location>
</feature>
<dbReference type="AlphaFoldDB" id="A0A6P3XZ39"/>
<evidence type="ECO:0000256" key="5">
    <source>
        <dbReference type="ARBA" id="ARBA00022725"/>
    </source>
</evidence>
<accession>A0A6P3XZ39</accession>
<organism evidence="11 12">
    <name type="scientific">Dinoponera quadriceps</name>
    <name type="common">South American ant</name>
    <dbReference type="NCBI Taxonomy" id="609295"/>
    <lineage>
        <taxon>Eukaryota</taxon>
        <taxon>Metazoa</taxon>
        <taxon>Ecdysozoa</taxon>
        <taxon>Arthropoda</taxon>
        <taxon>Hexapoda</taxon>
        <taxon>Insecta</taxon>
        <taxon>Pterygota</taxon>
        <taxon>Neoptera</taxon>
        <taxon>Endopterygota</taxon>
        <taxon>Hymenoptera</taxon>
        <taxon>Apocrita</taxon>
        <taxon>Aculeata</taxon>
        <taxon>Formicoidea</taxon>
        <taxon>Formicidae</taxon>
        <taxon>Ponerinae</taxon>
        <taxon>Ponerini</taxon>
        <taxon>Dinoponera</taxon>
    </lineage>
</organism>
<dbReference type="GO" id="GO:0005886">
    <property type="term" value="C:plasma membrane"/>
    <property type="evidence" value="ECO:0007669"/>
    <property type="project" value="UniProtKB-SubCell"/>
</dbReference>
<keyword evidence="4 10" id="KW-0812">Transmembrane</keyword>
<feature type="transmembrane region" description="Helical" evidence="10">
    <location>
        <begin position="169"/>
        <end position="191"/>
    </location>
</feature>
<dbReference type="OrthoDB" id="6765072at2759"/>
<feature type="transmembrane region" description="Helical" evidence="10">
    <location>
        <begin position="86"/>
        <end position="114"/>
    </location>
</feature>
<evidence type="ECO:0000256" key="9">
    <source>
        <dbReference type="ARBA" id="ARBA00023224"/>
    </source>
</evidence>
<keyword evidence="5 10" id="KW-0552">Olfaction</keyword>
<gene>
    <name evidence="12" type="primary">LOC106749154</name>
</gene>
<evidence type="ECO:0000256" key="4">
    <source>
        <dbReference type="ARBA" id="ARBA00022692"/>
    </source>
</evidence>
<evidence type="ECO:0000313" key="11">
    <source>
        <dbReference type="Proteomes" id="UP000515204"/>
    </source>
</evidence>
<feature type="transmembrane region" description="Helical" evidence="10">
    <location>
        <begin position="414"/>
        <end position="444"/>
    </location>
</feature>
<dbReference type="GO" id="GO:0004984">
    <property type="term" value="F:olfactory receptor activity"/>
    <property type="evidence" value="ECO:0007669"/>
    <property type="project" value="InterPro"/>
</dbReference>